<dbReference type="SMART" id="SM00267">
    <property type="entry name" value="GGDEF"/>
    <property type="match status" value="1"/>
</dbReference>
<evidence type="ECO:0000256" key="2">
    <source>
        <dbReference type="ARBA" id="ARBA00004370"/>
    </source>
</evidence>
<dbReference type="InterPro" id="IPR006189">
    <property type="entry name" value="CHASE_dom"/>
</dbReference>
<dbReference type="AlphaFoldDB" id="A0A3N3DX88"/>
<dbReference type="GO" id="GO:0007165">
    <property type="term" value="P:signal transduction"/>
    <property type="evidence" value="ECO:0007669"/>
    <property type="project" value="UniProtKB-ARBA"/>
</dbReference>
<dbReference type="Pfam" id="PF03924">
    <property type="entry name" value="CHASE"/>
    <property type="match status" value="1"/>
</dbReference>
<evidence type="ECO:0000256" key="8">
    <source>
        <dbReference type="SAM" id="Phobius"/>
    </source>
</evidence>
<keyword evidence="4 8" id="KW-0812">Transmembrane</keyword>
<dbReference type="GO" id="GO:0043709">
    <property type="term" value="P:cell adhesion involved in single-species biofilm formation"/>
    <property type="evidence" value="ECO:0007669"/>
    <property type="project" value="TreeGrafter"/>
</dbReference>
<feature type="domain" description="CHASE" evidence="9">
    <location>
        <begin position="73"/>
        <end position="295"/>
    </location>
</feature>
<dbReference type="InterPro" id="IPR042240">
    <property type="entry name" value="CHASE_sf"/>
</dbReference>
<evidence type="ECO:0000256" key="6">
    <source>
        <dbReference type="ARBA" id="ARBA00023136"/>
    </source>
</evidence>
<dbReference type="Pfam" id="PF00990">
    <property type="entry name" value="GGDEF"/>
    <property type="match status" value="1"/>
</dbReference>
<dbReference type="PROSITE" id="PS50839">
    <property type="entry name" value="CHASE"/>
    <property type="match status" value="1"/>
</dbReference>
<keyword evidence="6 8" id="KW-0472">Membrane</keyword>
<dbReference type="CDD" id="cd01949">
    <property type="entry name" value="GGDEF"/>
    <property type="match status" value="1"/>
</dbReference>
<dbReference type="Gene3D" id="3.30.450.350">
    <property type="entry name" value="CHASE domain"/>
    <property type="match status" value="1"/>
</dbReference>
<keyword evidence="5 8" id="KW-1133">Transmembrane helix</keyword>
<dbReference type="EMBL" id="RKIK01000055">
    <property type="protein sequence ID" value="ROV58989.1"/>
    <property type="molecule type" value="Genomic_DNA"/>
</dbReference>
<proteinExistence type="predicted"/>
<dbReference type="GO" id="GO:0005886">
    <property type="term" value="C:plasma membrane"/>
    <property type="evidence" value="ECO:0007669"/>
    <property type="project" value="TreeGrafter"/>
</dbReference>
<dbReference type="SUPFAM" id="SSF55073">
    <property type="entry name" value="Nucleotide cyclase"/>
    <property type="match status" value="1"/>
</dbReference>
<evidence type="ECO:0000256" key="1">
    <source>
        <dbReference type="ARBA" id="ARBA00001946"/>
    </source>
</evidence>
<dbReference type="GO" id="GO:0052621">
    <property type="term" value="F:diguanylate cyclase activity"/>
    <property type="evidence" value="ECO:0007669"/>
    <property type="project" value="UniProtKB-EC"/>
</dbReference>
<dbReference type="Gene3D" id="3.30.70.270">
    <property type="match status" value="1"/>
</dbReference>
<dbReference type="PROSITE" id="PS50887">
    <property type="entry name" value="GGDEF"/>
    <property type="match status" value="1"/>
</dbReference>
<comment type="caution">
    <text evidence="11">The sequence shown here is derived from an EMBL/GenBank/DDBJ whole genome shotgun (WGS) entry which is preliminary data.</text>
</comment>
<evidence type="ECO:0000259" key="10">
    <source>
        <dbReference type="PROSITE" id="PS50887"/>
    </source>
</evidence>
<evidence type="ECO:0000259" key="9">
    <source>
        <dbReference type="PROSITE" id="PS50839"/>
    </source>
</evidence>
<dbReference type="Proteomes" id="UP000278792">
    <property type="component" value="Unassembled WGS sequence"/>
</dbReference>
<evidence type="ECO:0000313" key="12">
    <source>
        <dbReference type="Proteomes" id="UP000278792"/>
    </source>
</evidence>
<comment type="subcellular location">
    <subcellularLocation>
        <location evidence="2">Membrane</location>
    </subcellularLocation>
</comment>
<name>A0A3N3DX88_9VIBR</name>
<dbReference type="InterPro" id="IPR000160">
    <property type="entry name" value="GGDEF_dom"/>
</dbReference>
<organism evidence="11 12">
    <name type="scientific">Vibrio ponticus</name>
    <dbReference type="NCBI Taxonomy" id="265668"/>
    <lineage>
        <taxon>Bacteria</taxon>
        <taxon>Pseudomonadati</taxon>
        <taxon>Pseudomonadota</taxon>
        <taxon>Gammaproteobacteria</taxon>
        <taxon>Vibrionales</taxon>
        <taxon>Vibrionaceae</taxon>
        <taxon>Vibrio</taxon>
    </lineage>
</organism>
<dbReference type="PANTHER" id="PTHR45138:SF9">
    <property type="entry name" value="DIGUANYLATE CYCLASE DGCM-RELATED"/>
    <property type="match status" value="1"/>
</dbReference>
<evidence type="ECO:0000256" key="7">
    <source>
        <dbReference type="ARBA" id="ARBA00034247"/>
    </source>
</evidence>
<comment type="cofactor">
    <cofactor evidence="1">
        <name>Mg(2+)</name>
        <dbReference type="ChEBI" id="CHEBI:18420"/>
    </cofactor>
</comment>
<gene>
    <name evidence="11" type="ORF">EGH82_15740</name>
</gene>
<dbReference type="InterPro" id="IPR043128">
    <property type="entry name" value="Rev_trsase/Diguanyl_cyclase"/>
</dbReference>
<accession>A0A3N3DX88</accession>
<dbReference type="SMART" id="SM01079">
    <property type="entry name" value="CHASE"/>
    <property type="match status" value="1"/>
</dbReference>
<protein>
    <recommendedName>
        <fullName evidence="3">diguanylate cyclase</fullName>
        <ecNumber evidence="3">2.7.7.65</ecNumber>
    </recommendedName>
</protein>
<dbReference type="GO" id="GO:1902201">
    <property type="term" value="P:negative regulation of bacterial-type flagellum-dependent cell motility"/>
    <property type="evidence" value="ECO:0007669"/>
    <property type="project" value="TreeGrafter"/>
</dbReference>
<reference evidence="11 12" key="1">
    <citation type="submission" date="2018-11" db="EMBL/GenBank/DDBJ databases">
        <title>Vibrio ponticus strain CAIM 1751 pathogenic for the snapper Lutjanus guttatus.</title>
        <authorList>
            <person name="Soto-Rodriguez S."/>
            <person name="Lozano-Olvera R."/>
            <person name="Gomez-Gil B."/>
        </authorList>
    </citation>
    <scope>NUCLEOTIDE SEQUENCE [LARGE SCALE GENOMIC DNA]</scope>
    <source>
        <strain evidence="11 12">CAIM 1751</strain>
    </source>
</reference>
<evidence type="ECO:0000256" key="4">
    <source>
        <dbReference type="ARBA" id="ARBA00022692"/>
    </source>
</evidence>
<evidence type="ECO:0000256" key="5">
    <source>
        <dbReference type="ARBA" id="ARBA00022989"/>
    </source>
</evidence>
<dbReference type="InterPro" id="IPR050469">
    <property type="entry name" value="Diguanylate_Cyclase"/>
</dbReference>
<dbReference type="NCBIfam" id="TIGR00254">
    <property type="entry name" value="GGDEF"/>
    <property type="match status" value="1"/>
</dbReference>
<feature type="domain" description="GGDEF" evidence="10">
    <location>
        <begin position="379"/>
        <end position="510"/>
    </location>
</feature>
<evidence type="ECO:0000313" key="11">
    <source>
        <dbReference type="EMBL" id="ROV58989.1"/>
    </source>
</evidence>
<dbReference type="PANTHER" id="PTHR45138">
    <property type="entry name" value="REGULATORY COMPONENTS OF SENSORY TRANSDUCTION SYSTEM"/>
    <property type="match status" value="1"/>
</dbReference>
<dbReference type="InterPro" id="IPR029787">
    <property type="entry name" value="Nucleotide_cyclase"/>
</dbReference>
<dbReference type="FunFam" id="3.30.70.270:FF:000001">
    <property type="entry name" value="Diguanylate cyclase domain protein"/>
    <property type="match status" value="1"/>
</dbReference>
<dbReference type="EC" id="2.7.7.65" evidence="3"/>
<feature type="transmembrane region" description="Helical" evidence="8">
    <location>
        <begin position="308"/>
        <end position="329"/>
    </location>
</feature>
<sequence>MKMKMDKKWLYSSLVFLVAMLVTFLVAVYSYQMQLNYGKRIFESLAERQTEILKEFIDNDLDQIGAGANFFYSVDPSQWGQFQTFANEVVADSNTLITLQWMQKVEKKDIPQFLAQVRQENPKFELYTVPKDRALTYGYIMPAGEPIYVARDIYPVNPVNQKVLGFYDARMRFQLILDNIRAHQKVSVSDKVRLLQDGHDKATKKDGILVYHPVFDRNNDQNLIGVVIGVIRTSSYFDGLMTRTAAKTQLEVRVVDLGFDAEDDPVLFESKNWQQSSGYEISTKIELPNREWRIYFRLTEDITANDQLVLSAITIGGFVIALLLSYIMFLQVRAQSHLESLLEERTEELRYMVNHDTITGLYNRRAFNDLLAQAVSEDKEFSLVGFDIDRFKLINDSYGHPGGDQVLAHVANTVKRYLHANDLLVRLGGDEFCIISSVVDVDELRCYLDGIRQAMCDHTTQIGQQAVTCTLSIGAAIRKNESAEQILQLADNQLYFSKNAGRNRVTIAQEVDEQS</sequence>
<comment type="catalytic activity">
    <reaction evidence="7">
        <text>2 GTP = 3',3'-c-di-GMP + 2 diphosphate</text>
        <dbReference type="Rhea" id="RHEA:24898"/>
        <dbReference type="ChEBI" id="CHEBI:33019"/>
        <dbReference type="ChEBI" id="CHEBI:37565"/>
        <dbReference type="ChEBI" id="CHEBI:58805"/>
        <dbReference type="EC" id="2.7.7.65"/>
    </reaction>
</comment>
<evidence type="ECO:0000256" key="3">
    <source>
        <dbReference type="ARBA" id="ARBA00012528"/>
    </source>
</evidence>